<dbReference type="SUPFAM" id="SSF53383">
    <property type="entry name" value="PLP-dependent transferases"/>
    <property type="match status" value="1"/>
</dbReference>
<dbReference type="Gene3D" id="3.90.1150.10">
    <property type="entry name" value="Aspartate Aminotransferase, domain 1"/>
    <property type="match status" value="1"/>
</dbReference>
<proteinExistence type="predicted"/>
<evidence type="ECO:0000259" key="1">
    <source>
        <dbReference type="Pfam" id="PF00266"/>
    </source>
</evidence>
<dbReference type="Proteomes" id="UP000667802">
    <property type="component" value="Unassembled WGS sequence"/>
</dbReference>
<feature type="domain" description="Aminotransferase class V" evidence="1">
    <location>
        <begin position="26"/>
        <end position="405"/>
    </location>
</feature>
<name>A0AAP5M7L0_9CYAN</name>
<dbReference type="PANTHER" id="PTHR43586:SF21">
    <property type="entry name" value="PYRIDOXAL PHOSPHATE (PLP)-DEPENDENT ASPARTATE AMINOTRANSFERASE SUPERFAMILY"/>
    <property type="match status" value="1"/>
</dbReference>
<dbReference type="PANTHER" id="PTHR43586">
    <property type="entry name" value="CYSTEINE DESULFURASE"/>
    <property type="match status" value="1"/>
</dbReference>
<sequence length="414" mass="45578">MMSIPLDWVREQFPALTQQINGQSVIFFDGPGGTQVPISVVNAMSDYLLKSNANAHGAFATSIRTDALVTAARSAIADFLGCDGDEVVFGANMTTLTFALSRAIGRELQPGDEIVVTQLDHDSNVSPWCALEEKGVTVSVVRIKPDDCTLDMNHLAQLINHRTRLVAIGYASNAVGTINDISTVVRLAHEFGALVFVDAVHYTPHASIDVRALDCDFLSCSAYKFFGPHVGILYGKREHLERFHPYKLRPAPNEVPSRWETGTQNYEGLAGLLATIDYLAALGHRLSPSVNNRREALITAMDACQQYETELSKYLVARLLQIPGLTLYGISDPAHFAWRTPTVAIRLAQQTPYTTAKKLGDRGIFVWHGNFYALGLTQRLGVEDSGGLVRIGLVHYNTLEEIDRLLKVLNEDRV</sequence>
<keyword evidence="3" id="KW-1185">Reference proteome</keyword>
<dbReference type="AlphaFoldDB" id="A0AAP5M7L0"/>
<comment type="caution">
    <text evidence="2">The sequence shown here is derived from an EMBL/GenBank/DDBJ whole genome shotgun (WGS) entry which is preliminary data.</text>
</comment>
<dbReference type="InterPro" id="IPR011340">
    <property type="entry name" value="Cys_dSase-rel"/>
</dbReference>
<dbReference type="EMBL" id="JAALHA020000004">
    <property type="protein sequence ID" value="MDR9895220.1"/>
    <property type="molecule type" value="Genomic_DNA"/>
</dbReference>
<dbReference type="InterPro" id="IPR015424">
    <property type="entry name" value="PyrdxlP-dep_Trfase"/>
</dbReference>
<reference evidence="3" key="1">
    <citation type="journal article" date="2021" name="Science">
        <title>Hunting the eagle killer: A cyanobacterial neurotoxin causes vacuolar myelinopathy.</title>
        <authorList>
            <person name="Breinlinger S."/>
            <person name="Phillips T.J."/>
            <person name="Haram B.N."/>
            <person name="Mares J."/>
            <person name="Martinez Yerena J.A."/>
            <person name="Hrouzek P."/>
            <person name="Sobotka R."/>
            <person name="Henderson W.M."/>
            <person name="Schmieder P."/>
            <person name="Williams S.M."/>
            <person name="Lauderdale J.D."/>
            <person name="Wilde H.D."/>
            <person name="Gerrin W."/>
            <person name="Kust A."/>
            <person name="Washington J.W."/>
            <person name="Wagner C."/>
            <person name="Geier B."/>
            <person name="Liebeke M."/>
            <person name="Enke H."/>
            <person name="Niedermeyer T.H.J."/>
            <person name="Wilde S.B."/>
        </authorList>
    </citation>
    <scope>NUCLEOTIDE SEQUENCE [LARGE SCALE GENOMIC DNA]</scope>
    <source>
        <strain evidence="3">Thurmond2011</strain>
    </source>
</reference>
<protein>
    <submittedName>
        <fullName evidence="2">Cysteine desulfurase-like protein</fullName>
    </submittedName>
</protein>
<dbReference type="InterPro" id="IPR000192">
    <property type="entry name" value="Aminotrans_V_dom"/>
</dbReference>
<gene>
    <name evidence="2" type="ORF">G7B40_011670</name>
</gene>
<evidence type="ECO:0000313" key="2">
    <source>
        <dbReference type="EMBL" id="MDR9895220.1"/>
    </source>
</evidence>
<accession>A0AAP5M7L0</accession>
<evidence type="ECO:0000313" key="3">
    <source>
        <dbReference type="Proteomes" id="UP000667802"/>
    </source>
</evidence>
<dbReference type="InterPro" id="IPR015422">
    <property type="entry name" value="PyrdxlP-dep_Trfase_small"/>
</dbReference>
<dbReference type="RefSeq" id="WP_243902269.1">
    <property type="nucleotide sequence ID" value="NZ_CAWQFN010000657.1"/>
</dbReference>
<dbReference type="InterPro" id="IPR015421">
    <property type="entry name" value="PyrdxlP-dep_Trfase_major"/>
</dbReference>
<dbReference type="Gene3D" id="3.40.640.10">
    <property type="entry name" value="Type I PLP-dependent aspartate aminotransferase-like (Major domain)"/>
    <property type="match status" value="1"/>
</dbReference>
<dbReference type="Pfam" id="PF00266">
    <property type="entry name" value="Aminotran_5"/>
    <property type="match status" value="1"/>
</dbReference>
<dbReference type="NCBIfam" id="TIGR01976">
    <property type="entry name" value="am_tr_V_VC1184"/>
    <property type="match status" value="1"/>
</dbReference>
<organism evidence="2 3">
    <name type="scientific">Aetokthonos hydrillicola Thurmond2011</name>
    <dbReference type="NCBI Taxonomy" id="2712845"/>
    <lineage>
        <taxon>Bacteria</taxon>
        <taxon>Bacillati</taxon>
        <taxon>Cyanobacteriota</taxon>
        <taxon>Cyanophyceae</taxon>
        <taxon>Nostocales</taxon>
        <taxon>Hapalosiphonaceae</taxon>
        <taxon>Aetokthonos</taxon>
    </lineage>
</organism>